<reference evidence="1" key="1">
    <citation type="journal article" date="2020" name="mSystems">
        <title>Genome- and Community-Level Interaction Insights into Carbon Utilization and Element Cycling Functions of Hydrothermarchaeota in Hydrothermal Sediment.</title>
        <authorList>
            <person name="Zhou Z."/>
            <person name="Liu Y."/>
            <person name="Xu W."/>
            <person name="Pan J."/>
            <person name="Luo Z.H."/>
            <person name="Li M."/>
        </authorList>
    </citation>
    <scope>NUCLEOTIDE SEQUENCE [LARGE SCALE GENOMIC DNA]</scope>
    <source>
        <strain evidence="1">HyVt-577</strain>
    </source>
</reference>
<proteinExistence type="predicted"/>
<dbReference type="Gene3D" id="2.60.40.10">
    <property type="entry name" value="Immunoglobulins"/>
    <property type="match status" value="1"/>
</dbReference>
<organism evidence="1">
    <name type="scientific">Caldithrix abyssi</name>
    <dbReference type="NCBI Taxonomy" id="187145"/>
    <lineage>
        <taxon>Bacteria</taxon>
        <taxon>Pseudomonadati</taxon>
        <taxon>Calditrichota</taxon>
        <taxon>Calditrichia</taxon>
        <taxon>Calditrichales</taxon>
        <taxon>Calditrichaceae</taxon>
        <taxon>Caldithrix</taxon>
    </lineage>
</organism>
<protein>
    <recommendedName>
        <fullName evidence="2">Carboxypeptidase regulatory-like domain-containing protein</fullName>
    </recommendedName>
</protein>
<dbReference type="PROSITE" id="PS51257">
    <property type="entry name" value="PROKAR_LIPOPROTEIN"/>
    <property type="match status" value="1"/>
</dbReference>
<evidence type="ECO:0008006" key="2">
    <source>
        <dbReference type="Google" id="ProtNLM"/>
    </source>
</evidence>
<dbReference type="SUPFAM" id="SSF49464">
    <property type="entry name" value="Carboxypeptidase regulatory domain-like"/>
    <property type="match status" value="1"/>
</dbReference>
<sequence length="471" mass="51063">MKTIQIWLFIGIILVLVSCQDTTEPDSTQVATFEGTVYALGELGQPLPLSDVLVTAKGFYKQTTTNTEGKYEISVEPEAGEETVSLELEFSKVGYRLTFKNVEGLKGERTKVPDVTMQSTNDDSSVVTPPGGESDDAAHIEIYGSHESHIYVRSSGLTEAAIVQFVVTDARGRRVDENHKVLVHFSILNGPNGGEYLFPDTMTTQAGFVHTVLNSGYVSGTVQLIASFEVNGKEYRTLPVRLAIWGGLPDQEHFSVALDRVNIAGHVHSGILDPVTAYVGDKFGNPVAPGTAVYFYSDYGILEGSAITDEMGRATVRYMSAQPLPPNPAEYSLAEITATTYGDTLKVEQLSSSTKLLLTGPTAAIQISPETFTYTDVNQPVSFDYTISDIWGYPLVKDTRIKITASDGNLYGDTDIKMLDTQASGPGRTEFNFAWAPGDSLEAPQVYISIRVTTPEDGNGYQSANVVGTKQ</sequence>
<dbReference type="Proteomes" id="UP000885779">
    <property type="component" value="Unassembled WGS sequence"/>
</dbReference>
<dbReference type="EMBL" id="DRQG01000085">
    <property type="protein sequence ID" value="HGY55833.1"/>
    <property type="molecule type" value="Genomic_DNA"/>
</dbReference>
<dbReference type="InterPro" id="IPR008969">
    <property type="entry name" value="CarboxyPept-like_regulatory"/>
</dbReference>
<comment type="caution">
    <text evidence="1">The sequence shown here is derived from an EMBL/GenBank/DDBJ whole genome shotgun (WGS) entry which is preliminary data.</text>
</comment>
<accession>A0A7V4WVF8</accession>
<gene>
    <name evidence="1" type="ORF">ENK44_09035</name>
</gene>
<evidence type="ECO:0000313" key="1">
    <source>
        <dbReference type="EMBL" id="HGY55833.1"/>
    </source>
</evidence>
<name>A0A7V4WVF8_CALAY</name>
<dbReference type="AlphaFoldDB" id="A0A7V4WVF8"/>
<dbReference type="InterPro" id="IPR013783">
    <property type="entry name" value="Ig-like_fold"/>
</dbReference>